<dbReference type="Pfam" id="PF00271">
    <property type="entry name" value="Helicase_C"/>
    <property type="match status" value="1"/>
</dbReference>
<evidence type="ECO:0000256" key="5">
    <source>
        <dbReference type="ARBA" id="ARBA00022806"/>
    </source>
</evidence>
<protein>
    <recommendedName>
        <fullName evidence="2">RNA helicase</fullName>
        <ecNumber evidence="2">3.6.4.13</ecNumber>
    </recommendedName>
</protein>
<dbReference type="InterPro" id="IPR007502">
    <property type="entry name" value="Helicase-assoc_dom"/>
</dbReference>
<organism evidence="10 11">
    <name type="scientific">Seminavis robusta</name>
    <dbReference type="NCBI Taxonomy" id="568900"/>
    <lineage>
        <taxon>Eukaryota</taxon>
        <taxon>Sar</taxon>
        <taxon>Stramenopiles</taxon>
        <taxon>Ochrophyta</taxon>
        <taxon>Bacillariophyta</taxon>
        <taxon>Bacillariophyceae</taxon>
        <taxon>Bacillariophycidae</taxon>
        <taxon>Naviculales</taxon>
        <taxon>Naviculaceae</taxon>
        <taxon>Seminavis</taxon>
    </lineage>
</organism>
<gene>
    <name evidence="10" type="ORF">SEMRO_1496_G277510.1</name>
</gene>
<dbReference type="Pfam" id="PF04408">
    <property type="entry name" value="WHD_HA2"/>
    <property type="match status" value="1"/>
</dbReference>
<dbReference type="FunFam" id="3.40.50.300:FF:000145">
    <property type="entry name" value="probable ATP-dependent RNA helicase DHX40"/>
    <property type="match status" value="1"/>
</dbReference>
<dbReference type="AlphaFoldDB" id="A0A9N8EN12"/>
<dbReference type="SUPFAM" id="SSF52540">
    <property type="entry name" value="P-loop containing nucleoside triphosphate hydrolases"/>
    <property type="match status" value="1"/>
</dbReference>
<evidence type="ECO:0000256" key="1">
    <source>
        <dbReference type="ARBA" id="ARBA00008792"/>
    </source>
</evidence>
<evidence type="ECO:0000256" key="6">
    <source>
        <dbReference type="ARBA" id="ARBA00022840"/>
    </source>
</evidence>
<comment type="catalytic activity">
    <reaction evidence="7">
        <text>ATP + H2O = ADP + phosphate + H(+)</text>
        <dbReference type="Rhea" id="RHEA:13065"/>
        <dbReference type="ChEBI" id="CHEBI:15377"/>
        <dbReference type="ChEBI" id="CHEBI:15378"/>
        <dbReference type="ChEBI" id="CHEBI:30616"/>
        <dbReference type="ChEBI" id="CHEBI:43474"/>
        <dbReference type="ChEBI" id="CHEBI:456216"/>
        <dbReference type="EC" id="3.6.4.13"/>
    </reaction>
</comment>
<keyword evidence="6" id="KW-0067">ATP-binding</keyword>
<evidence type="ECO:0000256" key="4">
    <source>
        <dbReference type="ARBA" id="ARBA00022801"/>
    </source>
</evidence>
<feature type="domain" description="Helicase C-terminal" evidence="9">
    <location>
        <begin position="238"/>
        <end position="436"/>
    </location>
</feature>
<dbReference type="Gene3D" id="1.20.120.1080">
    <property type="match status" value="1"/>
</dbReference>
<dbReference type="InterPro" id="IPR027417">
    <property type="entry name" value="P-loop_NTPase"/>
</dbReference>
<dbReference type="Pfam" id="PF00270">
    <property type="entry name" value="DEAD"/>
    <property type="match status" value="1"/>
</dbReference>
<evidence type="ECO:0000313" key="11">
    <source>
        <dbReference type="Proteomes" id="UP001153069"/>
    </source>
</evidence>
<dbReference type="FunFam" id="3.40.50.300:FF:000578">
    <property type="entry name" value="probable ATP-dependent RNA helicase DHX35"/>
    <property type="match status" value="1"/>
</dbReference>
<dbReference type="GO" id="GO:0005524">
    <property type="term" value="F:ATP binding"/>
    <property type="evidence" value="ECO:0007669"/>
    <property type="project" value="UniProtKB-KW"/>
</dbReference>
<dbReference type="PROSITE" id="PS51194">
    <property type="entry name" value="HELICASE_CTER"/>
    <property type="match status" value="1"/>
</dbReference>
<dbReference type="Proteomes" id="UP001153069">
    <property type="component" value="Unassembled WGS sequence"/>
</dbReference>
<dbReference type="OrthoDB" id="10253254at2759"/>
<dbReference type="Gene3D" id="3.40.50.300">
    <property type="entry name" value="P-loop containing nucleotide triphosphate hydrolases"/>
    <property type="match status" value="2"/>
</dbReference>
<keyword evidence="5 10" id="KW-0347">Helicase</keyword>
<dbReference type="GO" id="GO:0045943">
    <property type="term" value="P:positive regulation of transcription by RNA polymerase I"/>
    <property type="evidence" value="ECO:0007669"/>
    <property type="project" value="TreeGrafter"/>
</dbReference>
<dbReference type="GO" id="GO:0005730">
    <property type="term" value="C:nucleolus"/>
    <property type="evidence" value="ECO:0007669"/>
    <property type="project" value="UniProtKB-ARBA"/>
</dbReference>
<dbReference type="SMART" id="SM00487">
    <property type="entry name" value="DEXDc"/>
    <property type="match status" value="1"/>
</dbReference>
<evidence type="ECO:0000256" key="7">
    <source>
        <dbReference type="ARBA" id="ARBA00047984"/>
    </source>
</evidence>
<dbReference type="Pfam" id="PF21010">
    <property type="entry name" value="HA2_C"/>
    <property type="match status" value="1"/>
</dbReference>
<accession>A0A9N8EN12</accession>
<keyword evidence="4" id="KW-0378">Hydrolase</keyword>
<keyword evidence="11" id="KW-1185">Reference proteome</keyword>
<sequence>MSSLFKKRKHGASAGGDTRQSIAEARKNLPVFKFRSEFCDKIKNHEVVLVTSETGSGKSTQIPQYVLDMTSLTRAFAICVTQPRRVAAITVASRVAKERNCRLGSEVGYRVRFDDKTNPSTKLIYATDGMLLRQAMLDPLLSAYSVILLDEAHQRSLQTDVLFGACKRAMEARKKSQGKAKNLPPLKVVVMSATLDIETFLAFFQGAETIKIPGRQYPVQIIYTKEPQEDYIDAALCATLQIHEDSEEGDILVFLPGQEEIEDLALLLKSHLDETANLTKSLTGDVVQSLRGIGTDLSKTANIVNGVLVCVLYAALPPEMQMFAFQPKPEGCTRKIVLSTNIAETSVTLQGIRYIVDTGKEKSREFSSSTGMESLHVQDISKAQAAQRTGRAGRVSKGFCFRLYTEDAFETLQDTTTPEILRVNLAQVVLQLKGMGVEDPLKFEFITPPNPQSLKSACQHLFALGALDDKMQLTDYGSKLARLPLDPTFAHLLLQSEKYGCTAEILVAVSMLSAENILFRPSGDQLSEKAAEAHRRFASHEGDLPTFLNIYRAWRTEAIYTSSRKSKEKKNKESGKGKLLHGEWCRRSFISARAMSRANDVHHQLRAICTRPVDRNGLGMDVSKSCSEDMEAFLKCVCAGLFLQSAERVKETKQVDETGGVLSSTRKYRTKVGNRPVSIHPTSTLFGRNPAPKCVVYTELVTTKKTYIRGVSQIRESWLNEVAPQFFSISN</sequence>
<dbReference type="EC" id="3.6.4.13" evidence="2"/>
<dbReference type="GO" id="GO:0003724">
    <property type="term" value="F:RNA helicase activity"/>
    <property type="evidence" value="ECO:0007669"/>
    <property type="project" value="UniProtKB-EC"/>
</dbReference>
<dbReference type="InterPro" id="IPR011545">
    <property type="entry name" value="DEAD/DEAH_box_helicase_dom"/>
</dbReference>
<dbReference type="CDD" id="cd18791">
    <property type="entry name" value="SF2_C_RHA"/>
    <property type="match status" value="1"/>
</dbReference>
<dbReference type="GO" id="GO:0016787">
    <property type="term" value="F:hydrolase activity"/>
    <property type="evidence" value="ECO:0007669"/>
    <property type="project" value="UniProtKB-KW"/>
</dbReference>
<dbReference type="Pfam" id="PF07717">
    <property type="entry name" value="OB_NTP_bind"/>
    <property type="match status" value="1"/>
</dbReference>
<dbReference type="SMART" id="SM00490">
    <property type="entry name" value="HELICc"/>
    <property type="match status" value="1"/>
</dbReference>
<dbReference type="PANTHER" id="PTHR18934:SF118">
    <property type="entry name" value="ATP-DEPENDENT RNA HELICASE DHX33"/>
    <property type="match status" value="1"/>
</dbReference>
<dbReference type="SMART" id="SM00847">
    <property type="entry name" value="HA2"/>
    <property type="match status" value="1"/>
</dbReference>
<evidence type="ECO:0000259" key="8">
    <source>
        <dbReference type="PROSITE" id="PS51192"/>
    </source>
</evidence>
<dbReference type="GO" id="GO:0003725">
    <property type="term" value="F:double-stranded RNA binding"/>
    <property type="evidence" value="ECO:0007669"/>
    <property type="project" value="TreeGrafter"/>
</dbReference>
<feature type="domain" description="Helicase ATP-binding" evidence="8">
    <location>
        <begin position="39"/>
        <end position="213"/>
    </location>
</feature>
<dbReference type="InterPro" id="IPR048333">
    <property type="entry name" value="HA2_WH"/>
</dbReference>
<dbReference type="EMBL" id="CAICTM010001494">
    <property type="protein sequence ID" value="CAB9524117.1"/>
    <property type="molecule type" value="Genomic_DNA"/>
</dbReference>
<comment type="caution">
    <text evidence="10">The sequence shown here is derived from an EMBL/GenBank/DDBJ whole genome shotgun (WGS) entry which is preliminary data.</text>
</comment>
<dbReference type="InterPro" id="IPR011709">
    <property type="entry name" value="DEAD-box_helicase_OB_fold"/>
</dbReference>
<proteinExistence type="inferred from homology"/>
<dbReference type="PROSITE" id="PS51192">
    <property type="entry name" value="HELICASE_ATP_BIND_1"/>
    <property type="match status" value="1"/>
</dbReference>
<dbReference type="InterPro" id="IPR014001">
    <property type="entry name" value="Helicase_ATP-bd"/>
</dbReference>
<evidence type="ECO:0000259" key="9">
    <source>
        <dbReference type="PROSITE" id="PS51194"/>
    </source>
</evidence>
<name>A0A9N8EN12_9STRA</name>
<dbReference type="InterPro" id="IPR001650">
    <property type="entry name" value="Helicase_C-like"/>
</dbReference>
<comment type="similarity">
    <text evidence="1">Belongs to the DEAD box helicase family. DEAH subfamily.</text>
</comment>
<evidence type="ECO:0000256" key="2">
    <source>
        <dbReference type="ARBA" id="ARBA00012552"/>
    </source>
</evidence>
<dbReference type="PANTHER" id="PTHR18934">
    <property type="entry name" value="ATP-DEPENDENT RNA HELICASE"/>
    <property type="match status" value="1"/>
</dbReference>
<reference evidence="10" key="1">
    <citation type="submission" date="2020-06" db="EMBL/GenBank/DDBJ databases">
        <authorList>
            <consortium name="Plant Systems Biology data submission"/>
        </authorList>
    </citation>
    <scope>NUCLEOTIDE SEQUENCE</scope>
    <source>
        <strain evidence="10">D6</strain>
    </source>
</reference>
<evidence type="ECO:0000256" key="3">
    <source>
        <dbReference type="ARBA" id="ARBA00022741"/>
    </source>
</evidence>
<evidence type="ECO:0000313" key="10">
    <source>
        <dbReference type="EMBL" id="CAB9524117.1"/>
    </source>
</evidence>
<keyword evidence="3" id="KW-0547">Nucleotide-binding</keyword>